<organism evidence="2 3">
    <name type="scientific">Candidatus Daviesbacteria bacterium RIFCSPHIGHO2_01_FULL_40_11</name>
    <dbReference type="NCBI Taxonomy" id="1797762"/>
    <lineage>
        <taxon>Bacteria</taxon>
        <taxon>Candidatus Daviesiibacteriota</taxon>
    </lineage>
</organism>
<sequence>MPNKGFAVLPIIIVIALIIGVGGYFLITSGKIPNPLNKNTTTSLGGQIYQQTQNSVSGLPETNPFSKVNPFKGVYKNPFQ</sequence>
<evidence type="ECO:0000256" key="1">
    <source>
        <dbReference type="SAM" id="Phobius"/>
    </source>
</evidence>
<name>A0A1F5JLZ4_9BACT</name>
<gene>
    <name evidence="2" type="ORF">A2867_02000</name>
</gene>
<evidence type="ECO:0000313" key="3">
    <source>
        <dbReference type="Proteomes" id="UP000177555"/>
    </source>
</evidence>
<comment type="caution">
    <text evidence="2">The sequence shown here is derived from an EMBL/GenBank/DDBJ whole genome shotgun (WGS) entry which is preliminary data.</text>
</comment>
<keyword evidence="1" id="KW-0812">Transmembrane</keyword>
<keyword evidence="1" id="KW-0472">Membrane</keyword>
<proteinExistence type="predicted"/>
<keyword evidence="1" id="KW-1133">Transmembrane helix</keyword>
<accession>A0A1F5JLZ4</accession>
<evidence type="ECO:0000313" key="2">
    <source>
        <dbReference type="EMBL" id="OGE29616.1"/>
    </source>
</evidence>
<protein>
    <submittedName>
        <fullName evidence="2">Uncharacterized protein</fullName>
    </submittedName>
</protein>
<dbReference type="EMBL" id="MFCP01000003">
    <property type="protein sequence ID" value="OGE29616.1"/>
    <property type="molecule type" value="Genomic_DNA"/>
</dbReference>
<reference evidence="2 3" key="1">
    <citation type="journal article" date="2016" name="Nat. Commun.">
        <title>Thousands of microbial genomes shed light on interconnected biogeochemical processes in an aquifer system.</title>
        <authorList>
            <person name="Anantharaman K."/>
            <person name="Brown C.T."/>
            <person name="Hug L.A."/>
            <person name="Sharon I."/>
            <person name="Castelle C.J."/>
            <person name="Probst A.J."/>
            <person name="Thomas B.C."/>
            <person name="Singh A."/>
            <person name="Wilkins M.J."/>
            <person name="Karaoz U."/>
            <person name="Brodie E.L."/>
            <person name="Williams K.H."/>
            <person name="Hubbard S.S."/>
            <person name="Banfield J.F."/>
        </authorList>
    </citation>
    <scope>NUCLEOTIDE SEQUENCE [LARGE SCALE GENOMIC DNA]</scope>
</reference>
<feature type="transmembrane region" description="Helical" evidence="1">
    <location>
        <begin position="6"/>
        <end position="27"/>
    </location>
</feature>
<dbReference type="Proteomes" id="UP000177555">
    <property type="component" value="Unassembled WGS sequence"/>
</dbReference>
<dbReference type="AlphaFoldDB" id="A0A1F5JLZ4"/>